<dbReference type="SUPFAM" id="SSF46785">
    <property type="entry name" value="Winged helix' DNA-binding domain"/>
    <property type="match status" value="1"/>
</dbReference>
<proteinExistence type="predicted"/>
<dbReference type="InterPro" id="IPR011991">
    <property type="entry name" value="ArsR-like_HTH"/>
</dbReference>
<dbReference type="InterPro" id="IPR036388">
    <property type="entry name" value="WH-like_DNA-bd_sf"/>
</dbReference>
<gene>
    <name evidence="2" type="ORF">CUJ83_08475</name>
</gene>
<dbReference type="AlphaFoldDB" id="A0AAP2RF89"/>
<sequence length="245" mass="28465">MDTITMDNAELQSGTPNIRSSNGEKQLEYISLLKDKLKFRILMLLLTHGELNITEISNTLHKSKSTISRHLAEMEGVIVDCKEAFKDQEIAGRITPKYYRISEEFKKKVTAVEANYAAGTEGQMKFYHDLIELLRTGVDISKENFDMIHDMTDYLESQMDDPEKARQVFDSYVFGQDFYMEICYLNEAQYRQFLEFLSELRQKAASLREVSPDEKKPYVFIGSLVNYGKMLELQGRMNERKMGKK</sequence>
<name>A0AAP2RF89_9EURY</name>
<organism evidence="2 3">
    <name type="scientific">Methanooceanicella nereidis</name>
    <dbReference type="NCBI Taxonomy" id="2052831"/>
    <lineage>
        <taxon>Archaea</taxon>
        <taxon>Methanobacteriati</taxon>
        <taxon>Methanobacteriota</taxon>
        <taxon>Stenosarchaea group</taxon>
        <taxon>Methanomicrobia</taxon>
        <taxon>Methanocellales</taxon>
        <taxon>Methanocellaceae</taxon>
        <taxon>Methanooceanicella</taxon>
    </lineage>
</organism>
<keyword evidence="3" id="KW-1185">Reference proteome</keyword>
<dbReference type="Pfam" id="PF01022">
    <property type="entry name" value="HTH_5"/>
    <property type="match status" value="1"/>
</dbReference>
<feature type="domain" description="HTH arsR-type" evidence="1">
    <location>
        <begin position="28"/>
        <end position="114"/>
    </location>
</feature>
<dbReference type="InterPro" id="IPR036390">
    <property type="entry name" value="WH_DNA-bd_sf"/>
</dbReference>
<evidence type="ECO:0000313" key="3">
    <source>
        <dbReference type="Proteomes" id="UP001320159"/>
    </source>
</evidence>
<dbReference type="Proteomes" id="UP001320159">
    <property type="component" value="Unassembled WGS sequence"/>
</dbReference>
<comment type="caution">
    <text evidence="2">The sequence shown here is derived from an EMBL/GenBank/DDBJ whole genome shotgun (WGS) entry which is preliminary data.</text>
</comment>
<dbReference type="InterPro" id="IPR001845">
    <property type="entry name" value="HTH_ArsR_DNA-bd_dom"/>
</dbReference>
<protein>
    <recommendedName>
        <fullName evidence="1">HTH arsR-type domain-containing protein</fullName>
    </recommendedName>
</protein>
<dbReference type="EMBL" id="PGCK01000006">
    <property type="protein sequence ID" value="MCD1295030.1"/>
    <property type="molecule type" value="Genomic_DNA"/>
</dbReference>
<evidence type="ECO:0000259" key="1">
    <source>
        <dbReference type="SMART" id="SM00418"/>
    </source>
</evidence>
<evidence type="ECO:0000313" key="2">
    <source>
        <dbReference type="EMBL" id="MCD1295030.1"/>
    </source>
</evidence>
<accession>A0AAP2RF89</accession>
<dbReference type="SMART" id="SM00418">
    <property type="entry name" value="HTH_ARSR"/>
    <property type="match status" value="1"/>
</dbReference>
<dbReference type="CDD" id="cd00090">
    <property type="entry name" value="HTH_ARSR"/>
    <property type="match status" value="1"/>
</dbReference>
<dbReference type="GO" id="GO:0003700">
    <property type="term" value="F:DNA-binding transcription factor activity"/>
    <property type="evidence" value="ECO:0007669"/>
    <property type="project" value="InterPro"/>
</dbReference>
<dbReference type="Gene3D" id="1.10.10.10">
    <property type="entry name" value="Winged helix-like DNA-binding domain superfamily/Winged helix DNA-binding domain"/>
    <property type="match status" value="1"/>
</dbReference>
<dbReference type="RefSeq" id="WP_230741870.1">
    <property type="nucleotide sequence ID" value="NZ_PGCK01000006.1"/>
</dbReference>
<reference evidence="2 3" key="1">
    <citation type="submission" date="2017-11" db="EMBL/GenBank/DDBJ databases">
        <title>Isolation and Characterization of Family Methanocellaceae Species from Potential Methane Hydrate Area Offshore Southwestern Taiwan.</title>
        <authorList>
            <person name="Zhang W.-L."/>
            <person name="Chen W.-C."/>
            <person name="Lai M.-C."/>
            <person name="Chen S.-C."/>
        </authorList>
    </citation>
    <scope>NUCLEOTIDE SEQUENCE [LARGE SCALE GENOMIC DNA]</scope>
    <source>
        <strain evidence="2 3">CWC-04</strain>
    </source>
</reference>